<keyword evidence="6" id="KW-1185">Reference proteome</keyword>
<dbReference type="GO" id="GO:0003677">
    <property type="term" value="F:DNA binding"/>
    <property type="evidence" value="ECO:0007669"/>
    <property type="project" value="UniProtKB-KW"/>
</dbReference>
<dbReference type="EMBL" id="SRLE01000011">
    <property type="protein sequence ID" value="TGD72123.1"/>
    <property type="molecule type" value="Genomic_DNA"/>
</dbReference>
<evidence type="ECO:0000256" key="3">
    <source>
        <dbReference type="ARBA" id="ARBA00023125"/>
    </source>
</evidence>
<sequence length="127" mass="14350">MKKASQLSRRERQIIDVILERGECSARDVHGALADAPSYSSVRTLLGILVEKGHLRYRSDGPRYLYSLAQSREKVRETALQRLLKLFFSGSRSAAVAALLGKDGERLSDEELDELHDIIEKARRKRG</sequence>
<keyword evidence="2" id="KW-0805">Transcription regulation</keyword>
<dbReference type="Gene3D" id="1.10.4040.10">
    <property type="entry name" value="Penicillinase repressor domain"/>
    <property type="match status" value="1"/>
</dbReference>
<dbReference type="InterPro" id="IPR036388">
    <property type="entry name" value="WH-like_DNA-bd_sf"/>
</dbReference>
<reference evidence="5 6" key="1">
    <citation type="submission" date="2019-04" db="EMBL/GenBank/DDBJ databases">
        <title>Taxonomy of novel Haliea sp. from mangrove soil of West Coast of India.</title>
        <authorList>
            <person name="Verma A."/>
            <person name="Kumar P."/>
            <person name="Krishnamurthi S."/>
        </authorList>
    </citation>
    <scope>NUCLEOTIDE SEQUENCE [LARGE SCALE GENOMIC DNA]</scope>
    <source>
        <strain evidence="5 6">SAOS-164</strain>
    </source>
</reference>
<keyword evidence="4" id="KW-0804">Transcription</keyword>
<dbReference type="Pfam" id="PF03965">
    <property type="entry name" value="Penicillinase_R"/>
    <property type="match status" value="1"/>
</dbReference>
<dbReference type="OrthoDB" id="279010at2"/>
<dbReference type="AlphaFoldDB" id="A0A4Z0LXL5"/>
<comment type="similarity">
    <text evidence="1">Belongs to the BlaI transcriptional regulatory family.</text>
</comment>
<dbReference type="GO" id="GO:0045892">
    <property type="term" value="P:negative regulation of DNA-templated transcription"/>
    <property type="evidence" value="ECO:0007669"/>
    <property type="project" value="InterPro"/>
</dbReference>
<gene>
    <name evidence="5" type="ORF">E4634_15740</name>
</gene>
<proteinExistence type="inferred from homology"/>
<comment type="caution">
    <text evidence="5">The sequence shown here is derived from an EMBL/GenBank/DDBJ whole genome shotgun (WGS) entry which is preliminary data.</text>
</comment>
<accession>A0A4Z0LXL5</accession>
<evidence type="ECO:0000256" key="4">
    <source>
        <dbReference type="ARBA" id="ARBA00023163"/>
    </source>
</evidence>
<dbReference type="PIRSF" id="PIRSF019455">
    <property type="entry name" value="CopR_AtkY"/>
    <property type="match status" value="1"/>
</dbReference>
<organism evidence="5 6">
    <name type="scientific">Mangrovimicrobium sediminis</name>
    <dbReference type="NCBI Taxonomy" id="2562682"/>
    <lineage>
        <taxon>Bacteria</taxon>
        <taxon>Pseudomonadati</taxon>
        <taxon>Pseudomonadota</taxon>
        <taxon>Gammaproteobacteria</taxon>
        <taxon>Cellvibrionales</taxon>
        <taxon>Halieaceae</taxon>
        <taxon>Mangrovimicrobium</taxon>
    </lineage>
</organism>
<dbReference type="SUPFAM" id="SSF46785">
    <property type="entry name" value="Winged helix' DNA-binding domain"/>
    <property type="match status" value="1"/>
</dbReference>
<evidence type="ECO:0000313" key="5">
    <source>
        <dbReference type="EMBL" id="TGD72123.1"/>
    </source>
</evidence>
<dbReference type="Gene3D" id="1.10.10.10">
    <property type="entry name" value="Winged helix-like DNA-binding domain superfamily/Winged helix DNA-binding domain"/>
    <property type="match status" value="1"/>
</dbReference>
<keyword evidence="3" id="KW-0238">DNA-binding</keyword>
<evidence type="ECO:0000256" key="2">
    <source>
        <dbReference type="ARBA" id="ARBA00023015"/>
    </source>
</evidence>
<dbReference type="Proteomes" id="UP000298050">
    <property type="component" value="Unassembled WGS sequence"/>
</dbReference>
<dbReference type="InterPro" id="IPR005650">
    <property type="entry name" value="BlaI_family"/>
</dbReference>
<dbReference type="RefSeq" id="WP_135445612.1">
    <property type="nucleotide sequence ID" value="NZ_SRLE01000011.1"/>
</dbReference>
<evidence type="ECO:0000313" key="6">
    <source>
        <dbReference type="Proteomes" id="UP000298050"/>
    </source>
</evidence>
<evidence type="ECO:0000256" key="1">
    <source>
        <dbReference type="ARBA" id="ARBA00011046"/>
    </source>
</evidence>
<name>A0A4Z0LXL5_9GAMM</name>
<protein>
    <submittedName>
        <fullName evidence="5">BlaI/MecI/CopY family transcriptional regulator</fullName>
    </submittedName>
</protein>
<dbReference type="InterPro" id="IPR036390">
    <property type="entry name" value="WH_DNA-bd_sf"/>
</dbReference>